<keyword evidence="5 9" id="KW-0805">Transcription regulation</keyword>
<reference evidence="11" key="1">
    <citation type="journal article" date="2014" name="Nat. Commun.">
        <title>The rainbow trout genome provides novel insights into evolution after whole-genome duplication in vertebrates.</title>
        <authorList>
            <person name="Berthelot C."/>
            <person name="Brunet F."/>
            <person name="Chalopin D."/>
            <person name="Juanchich A."/>
            <person name="Bernard M."/>
            <person name="Noel B."/>
            <person name="Bento P."/>
            <person name="Da Silva C."/>
            <person name="Labadie K."/>
            <person name="Alberti A."/>
            <person name="Aury J.M."/>
            <person name="Louis A."/>
            <person name="Dehais P."/>
            <person name="Bardou P."/>
            <person name="Montfort J."/>
            <person name="Klopp C."/>
            <person name="Cabau C."/>
            <person name="Gaspin C."/>
            <person name="Thorgaard G.H."/>
            <person name="Boussaha M."/>
            <person name="Quillet E."/>
            <person name="Guyomard R."/>
            <person name="Galiana D."/>
            <person name="Bobe J."/>
            <person name="Volff J.N."/>
            <person name="Genet C."/>
            <person name="Wincker P."/>
            <person name="Jaillon O."/>
            <person name="Roest Crollius H."/>
            <person name="Guiguen Y."/>
        </authorList>
    </citation>
    <scope>NUCLEOTIDE SEQUENCE [LARGE SCALE GENOMIC DNA]</scope>
</reference>
<dbReference type="PaxDb" id="8022-A0A060XUY2"/>
<dbReference type="FunFam" id="2.30.29.150:FF:000001">
    <property type="entry name" value="Fact complex subunit ssrp1"/>
    <property type="match status" value="1"/>
</dbReference>
<dbReference type="GO" id="GO:0042393">
    <property type="term" value="F:histone binding"/>
    <property type="evidence" value="ECO:0007669"/>
    <property type="project" value="TreeGrafter"/>
</dbReference>
<dbReference type="STRING" id="8022.A0A060XUY2"/>
<dbReference type="Pfam" id="PF21103">
    <property type="entry name" value="PH1_SSRP1-like"/>
    <property type="match status" value="1"/>
</dbReference>
<organism evidence="11 12">
    <name type="scientific">Oncorhynchus mykiss</name>
    <name type="common">Rainbow trout</name>
    <name type="synonym">Salmo gairdneri</name>
    <dbReference type="NCBI Taxonomy" id="8022"/>
    <lineage>
        <taxon>Eukaryota</taxon>
        <taxon>Metazoa</taxon>
        <taxon>Chordata</taxon>
        <taxon>Craniata</taxon>
        <taxon>Vertebrata</taxon>
        <taxon>Euteleostomi</taxon>
        <taxon>Actinopterygii</taxon>
        <taxon>Neopterygii</taxon>
        <taxon>Teleostei</taxon>
        <taxon>Protacanthopterygii</taxon>
        <taxon>Salmoniformes</taxon>
        <taxon>Salmonidae</taxon>
        <taxon>Salmoninae</taxon>
        <taxon>Oncorhynchus</taxon>
    </lineage>
</organism>
<evidence type="ECO:0000256" key="2">
    <source>
        <dbReference type="ARBA" id="ARBA00022454"/>
    </source>
</evidence>
<comment type="similarity">
    <text evidence="1 9">Belongs to the SSRP1 family.</text>
</comment>
<protein>
    <recommendedName>
        <fullName evidence="9">FACT complex subunit SSRP1</fullName>
    </recommendedName>
</protein>
<dbReference type="GO" id="GO:0006281">
    <property type="term" value="P:DNA repair"/>
    <property type="evidence" value="ECO:0007669"/>
    <property type="project" value="UniProtKB-KW"/>
</dbReference>
<keyword evidence="2 9" id="KW-0158">Chromosome</keyword>
<proteinExistence type="inferred from homology"/>
<dbReference type="PANTHER" id="PTHR45849:SF1">
    <property type="entry name" value="FACT COMPLEX SUBUNIT SSRP1"/>
    <property type="match status" value="1"/>
</dbReference>
<dbReference type="EMBL" id="FR906104">
    <property type="protein sequence ID" value="CDQ83082.1"/>
    <property type="molecule type" value="Genomic_DNA"/>
</dbReference>
<feature type="domain" description="FACT complex subunit SSRP1-like first PH" evidence="10">
    <location>
        <begin position="34"/>
        <end position="111"/>
    </location>
</feature>
<comment type="subcellular location">
    <subcellularLocation>
        <location evidence="9">Nucleus</location>
    </subcellularLocation>
    <subcellularLocation>
        <location evidence="9">Chromosome</location>
    </subcellularLocation>
</comment>
<dbReference type="GO" id="GO:1902275">
    <property type="term" value="P:regulation of chromatin organization"/>
    <property type="evidence" value="ECO:0007669"/>
    <property type="project" value="TreeGrafter"/>
</dbReference>
<keyword evidence="6 9" id="KW-0804">Transcription</keyword>
<evidence type="ECO:0000256" key="1">
    <source>
        <dbReference type="ARBA" id="ARBA00010060"/>
    </source>
</evidence>
<keyword evidence="7 9" id="KW-0234">DNA repair</keyword>
<dbReference type="AlphaFoldDB" id="A0A060XUY2"/>
<evidence type="ECO:0000256" key="6">
    <source>
        <dbReference type="ARBA" id="ARBA00023163"/>
    </source>
</evidence>
<comment type="function">
    <text evidence="9">Component of the FACT complex, a general chromatin factor that acts to reorganize nucleosomes. The FACT complex is involved in multiple processes that require DNA as a template such as mRNA elongation, DNA replication and DNA repair. During transcription elongation the FACT complex acts as a histone chaperone that both destabilizes and restores nucleosomal structure. It facilitates the passage of RNA polymerase II and transcription by promoting the dissociation of one histone H2A-H2B dimer from the nucleosome, then subsequently promotes the reestablishment of the nucleosome following the passage of RNA polymerase II.</text>
</comment>
<dbReference type="InterPro" id="IPR050454">
    <property type="entry name" value="RTT106/SSRP1_HistChap/FACT"/>
</dbReference>
<evidence type="ECO:0000256" key="9">
    <source>
        <dbReference type="RuleBase" id="RU364013"/>
    </source>
</evidence>
<dbReference type="SUPFAM" id="SSF50729">
    <property type="entry name" value="PH domain-like"/>
    <property type="match status" value="1"/>
</dbReference>
<keyword evidence="3 9" id="KW-0235">DNA replication</keyword>
<dbReference type="Proteomes" id="UP000193380">
    <property type="component" value="Unassembled WGS sequence"/>
</dbReference>
<dbReference type="Gene3D" id="2.30.29.150">
    <property type="match status" value="1"/>
</dbReference>
<gene>
    <name evidence="11" type="ORF">GSONMT00021898001</name>
</gene>
<accession>A0A060XUY2</accession>
<reference evidence="11" key="2">
    <citation type="submission" date="2014-03" db="EMBL/GenBank/DDBJ databases">
        <authorList>
            <person name="Genoscope - CEA"/>
        </authorList>
    </citation>
    <scope>NUCLEOTIDE SEQUENCE</scope>
</reference>
<sequence length="131" mass="15060">MGIHLAGAIGVPTIGVPSKPNIDFVSLSLSRWYDIYPSFLHGKTFDYKIPYTTVLRLFLLPHKDQRQMYFWCVLDPPIKQGQTCYHFLILLFSKEEDLSLSLNMTERKWRSVMGGSSVRTCQVPSMRWSAG</sequence>
<dbReference type="PANTHER" id="PTHR45849">
    <property type="entry name" value="FACT COMPLEX SUBUNIT SSRP1"/>
    <property type="match status" value="1"/>
</dbReference>
<dbReference type="GO" id="GO:0006260">
    <property type="term" value="P:DNA replication"/>
    <property type="evidence" value="ECO:0007669"/>
    <property type="project" value="UniProtKB-KW"/>
</dbReference>
<keyword evidence="8 9" id="KW-0539">Nucleus</keyword>
<evidence type="ECO:0000256" key="4">
    <source>
        <dbReference type="ARBA" id="ARBA00022763"/>
    </source>
</evidence>
<evidence type="ECO:0000313" key="12">
    <source>
        <dbReference type="Proteomes" id="UP000193380"/>
    </source>
</evidence>
<dbReference type="GO" id="GO:0035101">
    <property type="term" value="C:FACT complex"/>
    <property type="evidence" value="ECO:0007669"/>
    <property type="project" value="TreeGrafter"/>
</dbReference>
<keyword evidence="4 9" id="KW-0227">DNA damage</keyword>
<dbReference type="InterPro" id="IPR000969">
    <property type="entry name" value="SSRP1/POB3"/>
</dbReference>
<evidence type="ECO:0000313" key="11">
    <source>
        <dbReference type="EMBL" id="CDQ83082.1"/>
    </source>
</evidence>
<evidence type="ECO:0000256" key="3">
    <source>
        <dbReference type="ARBA" id="ARBA00022705"/>
    </source>
</evidence>
<evidence type="ECO:0000259" key="10">
    <source>
        <dbReference type="Pfam" id="PF21103"/>
    </source>
</evidence>
<dbReference type="GO" id="GO:0031491">
    <property type="term" value="F:nucleosome binding"/>
    <property type="evidence" value="ECO:0007669"/>
    <property type="project" value="TreeGrafter"/>
</dbReference>
<evidence type="ECO:0000256" key="8">
    <source>
        <dbReference type="ARBA" id="ARBA00023242"/>
    </source>
</evidence>
<dbReference type="InterPro" id="IPR048993">
    <property type="entry name" value="SSRP1-like_PH1"/>
</dbReference>
<evidence type="ECO:0000256" key="5">
    <source>
        <dbReference type="ARBA" id="ARBA00023015"/>
    </source>
</evidence>
<dbReference type="PRINTS" id="PR00887">
    <property type="entry name" value="SSRCOGNITION"/>
</dbReference>
<dbReference type="GO" id="GO:0003677">
    <property type="term" value="F:DNA binding"/>
    <property type="evidence" value="ECO:0007669"/>
    <property type="project" value="InterPro"/>
</dbReference>
<evidence type="ECO:0000256" key="7">
    <source>
        <dbReference type="ARBA" id="ARBA00023204"/>
    </source>
</evidence>
<name>A0A060XUY2_ONCMY</name>